<protein>
    <recommendedName>
        <fullName evidence="3">Nucleotidyltransferase</fullName>
    </recommendedName>
</protein>
<dbReference type="Gene3D" id="3.30.460.40">
    <property type="match status" value="1"/>
</dbReference>
<evidence type="ECO:0000313" key="1">
    <source>
        <dbReference type="EMBL" id="MCX2740234.1"/>
    </source>
</evidence>
<dbReference type="Proteomes" id="UP001207228">
    <property type="component" value="Unassembled WGS sequence"/>
</dbReference>
<keyword evidence="2" id="KW-1185">Reference proteome</keyword>
<name>A0ABT3REH1_9BACT</name>
<dbReference type="RefSeq" id="WP_266052297.1">
    <property type="nucleotide sequence ID" value="NZ_JAPFQO010000006.1"/>
</dbReference>
<dbReference type="EMBL" id="JAPFQO010000006">
    <property type="protein sequence ID" value="MCX2740234.1"/>
    <property type="molecule type" value="Genomic_DNA"/>
</dbReference>
<evidence type="ECO:0008006" key="3">
    <source>
        <dbReference type="Google" id="ProtNLM"/>
    </source>
</evidence>
<evidence type="ECO:0000313" key="2">
    <source>
        <dbReference type="Proteomes" id="UP001207228"/>
    </source>
</evidence>
<dbReference type="SUPFAM" id="SSF81301">
    <property type="entry name" value="Nucleotidyltransferase"/>
    <property type="match status" value="1"/>
</dbReference>
<dbReference type="InterPro" id="IPR043519">
    <property type="entry name" value="NT_sf"/>
</dbReference>
<organism evidence="1 2">
    <name type="scientific">Pontibacter anaerobius</name>
    <dbReference type="NCBI Taxonomy" id="2993940"/>
    <lineage>
        <taxon>Bacteria</taxon>
        <taxon>Pseudomonadati</taxon>
        <taxon>Bacteroidota</taxon>
        <taxon>Cytophagia</taxon>
        <taxon>Cytophagales</taxon>
        <taxon>Hymenobacteraceae</taxon>
        <taxon>Pontibacter</taxon>
    </lineage>
</organism>
<comment type="caution">
    <text evidence="1">The sequence shown here is derived from an EMBL/GenBank/DDBJ whole genome shotgun (WGS) entry which is preliminary data.</text>
</comment>
<gene>
    <name evidence="1" type="ORF">OO017_09785</name>
</gene>
<reference evidence="1 2" key="1">
    <citation type="submission" date="2022-11" db="EMBL/GenBank/DDBJ databases">
        <title>The characterization of three novel Bacteroidetes species and genomic analysis of their roles in tidal elemental geochemical cycles.</title>
        <authorList>
            <person name="Ma K.-J."/>
        </authorList>
    </citation>
    <scope>NUCLEOTIDE SEQUENCE [LARGE SCALE GENOMIC DNA]</scope>
    <source>
        <strain evidence="1 2">M82</strain>
    </source>
</reference>
<accession>A0ABT3REH1</accession>
<sequence length="159" mass="18161">MVLARDFEDFIGLLNKHEVEYLVVGGYALAFHGRPRHTGDLDIWIKVSEENAQRMLEVLQDFGLASLGFEKDDFLKEGYVTQIGYPPLRIDILNTIDGVSFQEAYGNREQVELEGLHVAYIGLREFVRNKEAVGRARDLSDIKEIQAKPKLKRGRGRKL</sequence>
<proteinExistence type="predicted"/>